<accession>A0A5S6QIV3</accession>
<dbReference type="AlphaFoldDB" id="A0A5S6QIV3"/>
<dbReference type="Proteomes" id="UP000046395">
    <property type="component" value="Unassembled WGS sequence"/>
</dbReference>
<evidence type="ECO:0000313" key="2">
    <source>
        <dbReference type="WBParaSite" id="TMUE_2000007084.1"/>
    </source>
</evidence>
<keyword evidence="1" id="KW-1185">Reference proteome</keyword>
<reference evidence="2" key="1">
    <citation type="submission" date="2019-12" db="UniProtKB">
        <authorList>
            <consortium name="WormBaseParasite"/>
        </authorList>
    </citation>
    <scope>IDENTIFICATION</scope>
</reference>
<organism evidence="1 2">
    <name type="scientific">Trichuris muris</name>
    <name type="common">Mouse whipworm</name>
    <dbReference type="NCBI Taxonomy" id="70415"/>
    <lineage>
        <taxon>Eukaryota</taxon>
        <taxon>Metazoa</taxon>
        <taxon>Ecdysozoa</taxon>
        <taxon>Nematoda</taxon>
        <taxon>Enoplea</taxon>
        <taxon>Dorylaimia</taxon>
        <taxon>Trichinellida</taxon>
        <taxon>Trichuridae</taxon>
        <taxon>Trichuris</taxon>
    </lineage>
</organism>
<dbReference type="WBParaSite" id="TMUE_2000007084.1">
    <property type="protein sequence ID" value="TMUE_2000007084.1"/>
    <property type="gene ID" value="WBGene00288227"/>
</dbReference>
<name>A0A5S6QIV3_TRIMR</name>
<sequence>MRSCPIAPTQVASNFYFRTPRDAVEFPKTARWCRQLFGAIKAGRNRTANQALLPVLSPFTEAAYAVTSYSGPAPLIPIRSAIDAEYAQATVLLLCAESPLLLRMALKRQRIHQLFERPTKEFVQLIINHRIFNEEMLKQLTRFCCFLS</sequence>
<protein>
    <submittedName>
        <fullName evidence="2">Uncharacterized protein</fullName>
    </submittedName>
</protein>
<evidence type="ECO:0000313" key="1">
    <source>
        <dbReference type="Proteomes" id="UP000046395"/>
    </source>
</evidence>
<proteinExistence type="predicted"/>